<dbReference type="SUPFAM" id="SSF53756">
    <property type="entry name" value="UDP-Glycosyltransferase/glycogen phosphorylase"/>
    <property type="match status" value="1"/>
</dbReference>
<gene>
    <name evidence="2" type="ORF">EBN03_14150</name>
</gene>
<dbReference type="InterPro" id="IPR050426">
    <property type="entry name" value="Glycosyltransferase_28"/>
</dbReference>
<dbReference type="InterPro" id="IPR002213">
    <property type="entry name" value="UDP_glucos_trans"/>
</dbReference>
<dbReference type="GO" id="GO:0008194">
    <property type="term" value="F:UDP-glycosyltransferase activity"/>
    <property type="evidence" value="ECO:0007669"/>
    <property type="project" value="InterPro"/>
</dbReference>
<evidence type="ECO:0000313" key="2">
    <source>
        <dbReference type="EMBL" id="RMI32148.1"/>
    </source>
</evidence>
<dbReference type="OrthoDB" id="3253247at2"/>
<evidence type="ECO:0000313" key="3">
    <source>
        <dbReference type="Proteomes" id="UP000279275"/>
    </source>
</evidence>
<keyword evidence="3" id="KW-1185">Reference proteome</keyword>
<evidence type="ECO:0000259" key="1">
    <source>
        <dbReference type="Pfam" id="PF06722"/>
    </source>
</evidence>
<dbReference type="InterPro" id="IPR010610">
    <property type="entry name" value="EryCIII-like_C"/>
</dbReference>
<dbReference type="FunFam" id="3.40.50.2000:FF:000009">
    <property type="entry name" value="Sterol 3-beta-glucosyltransferase UGT80A2"/>
    <property type="match status" value="1"/>
</dbReference>
<feature type="domain" description="Erythromycin biosynthesis protein CIII-like C-terminal" evidence="1">
    <location>
        <begin position="292"/>
        <end position="394"/>
    </location>
</feature>
<dbReference type="CDD" id="cd03784">
    <property type="entry name" value="GT1_Gtf-like"/>
    <property type="match status" value="1"/>
</dbReference>
<dbReference type="PANTHER" id="PTHR48050">
    <property type="entry name" value="STEROL 3-BETA-GLUCOSYLTRANSFERASE"/>
    <property type="match status" value="1"/>
</dbReference>
<comment type="caution">
    <text evidence="2">The sequence shown here is derived from an EMBL/GenBank/DDBJ whole genome shotgun (WGS) entry which is preliminary data.</text>
</comment>
<accession>A0A3M2LBU1</accession>
<dbReference type="Proteomes" id="UP000279275">
    <property type="component" value="Unassembled WGS sequence"/>
</dbReference>
<dbReference type="Pfam" id="PF06722">
    <property type="entry name" value="EryCIII-like_C"/>
    <property type="match status" value="1"/>
</dbReference>
<dbReference type="AlphaFoldDB" id="A0A3M2LBU1"/>
<keyword evidence="2" id="KW-0808">Transferase</keyword>
<dbReference type="EMBL" id="RFFH01000005">
    <property type="protein sequence ID" value="RMI32148.1"/>
    <property type="molecule type" value="Genomic_DNA"/>
</dbReference>
<organism evidence="2 3">
    <name type="scientific">Nocardia stercoris</name>
    <dbReference type="NCBI Taxonomy" id="2483361"/>
    <lineage>
        <taxon>Bacteria</taxon>
        <taxon>Bacillati</taxon>
        <taxon>Actinomycetota</taxon>
        <taxon>Actinomycetes</taxon>
        <taxon>Mycobacteriales</taxon>
        <taxon>Nocardiaceae</taxon>
        <taxon>Nocardia</taxon>
    </lineage>
</organism>
<dbReference type="GO" id="GO:0017000">
    <property type="term" value="P:antibiotic biosynthetic process"/>
    <property type="evidence" value="ECO:0007669"/>
    <property type="project" value="UniProtKB-ARBA"/>
</dbReference>
<reference evidence="2 3" key="1">
    <citation type="submission" date="2018-10" db="EMBL/GenBank/DDBJ databases">
        <title>Isolation from cow dung.</title>
        <authorList>
            <person name="Ling L."/>
        </authorList>
    </citation>
    <scope>NUCLEOTIDE SEQUENCE [LARGE SCALE GENOMIC DNA]</scope>
    <source>
        <strain evidence="2 3">NEAU-LL90</strain>
    </source>
</reference>
<sequence length="411" mass="44294">MGTRGDVAPLLDVGLRLREAGHEVVVAAHCLFRGLVTESGLEFRLMGADVEVDLSDPFAVDLGEHPDLVPPEKLTWPVGQRFLGNGLLEALVDEPMDALLLSPITEYAGLQLAEAKGIPAIGLRPFPLSATRQHPPALFGDNDFGRPGNRFAAEFGTWFFDALYRETVAGFRRDLGLPKVSARELRRRRTAAEWPVLHGYSPSVSPRPADWRPGLEVTGYWWPPQPDDWEPPADLVDFLAAGPPPVFVGFGSTTEGRGRQDELSAIVNETLRRFGGRALVQAGWLQLDVAGDDVLTLGSVPYDWLFPRLAAAVHHAGAGTTSASLRAGLPFAAVPGQADQGFWARRMRALGVSPATIPLRKLSADGLLGALRTLTTENSYRANAARLAARIATEDGAGVAVKAIEDRLGAR</sequence>
<proteinExistence type="predicted"/>
<name>A0A3M2LBU1_9NOCA</name>
<protein>
    <submittedName>
        <fullName evidence="2">Glycosyltransferase</fullName>
    </submittedName>
</protein>
<dbReference type="PANTHER" id="PTHR48050:SF13">
    <property type="entry name" value="STEROL 3-BETA-GLUCOSYLTRANSFERASE UGT80A2"/>
    <property type="match status" value="1"/>
</dbReference>
<dbReference type="GO" id="GO:0016758">
    <property type="term" value="F:hexosyltransferase activity"/>
    <property type="evidence" value="ECO:0007669"/>
    <property type="project" value="UniProtKB-ARBA"/>
</dbReference>
<dbReference type="Gene3D" id="3.40.50.2000">
    <property type="entry name" value="Glycogen Phosphorylase B"/>
    <property type="match status" value="2"/>
</dbReference>